<gene>
    <name evidence="1" type="ORF">NEJAP_1516</name>
</gene>
<dbReference type="EMBL" id="AP014546">
    <property type="protein sequence ID" value="BBB29468.1"/>
    <property type="molecule type" value="Genomic_DNA"/>
</dbReference>
<accession>A0A7R6PH09</accession>
<dbReference type="Pfam" id="PF02597">
    <property type="entry name" value="ThiS"/>
    <property type="match status" value="1"/>
</dbReference>
<keyword evidence="2" id="KW-1185">Reference proteome</keyword>
<dbReference type="PANTHER" id="PTHR34472:SF1">
    <property type="entry name" value="SULFUR CARRIER PROTEIN THIS"/>
    <property type="match status" value="1"/>
</dbReference>
<proteinExistence type="predicted"/>
<dbReference type="InterPro" id="IPR003749">
    <property type="entry name" value="ThiS/MoaD-like"/>
</dbReference>
<dbReference type="SUPFAM" id="SSF54285">
    <property type="entry name" value="MoaD/ThiS"/>
    <property type="match status" value="1"/>
</dbReference>
<dbReference type="NCBIfam" id="TIGR01683">
    <property type="entry name" value="thiS"/>
    <property type="match status" value="1"/>
</dbReference>
<protein>
    <submittedName>
        <fullName evidence="1">Sulfur carrier protein</fullName>
    </submittedName>
</protein>
<dbReference type="RefSeq" id="WP_236591106.1">
    <property type="nucleotide sequence ID" value="NZ_AP014546.1"/>
</dbReference>
<dbReference type="AlphaFoldDB" id="A0A7R6PH09"/>
<name>A0A7R6PH09_9GAMM</name>
<dbReference type="KEGG" id="njp:NEJAP_1516"/>
<evidence type="ECO:0000313" key="1">
    <source>
        <dbReference type="EMBL" id="BBB29468.1"/>
    </source>
</evidence>
<organism evidence="1 2">
    <name type="scientific">Neptunomonas japonica JAMM 1380</name>
    <dbReference type="NCBI Taxonomy" id="1441457"/>
    <lineage>
        <taxon>Bacteria</taxon>
        <taxon>Pseudomonadati</taxon>
        <taxon>Pseudomonadota</taxon>
        <taxon>Gammaproteobacteria</taxon>
        <taxon>Oceanospirillales</taxon>
        <taxon>Oceanospirillaceae</taxon>
        <taxon>Neptunomonas</taxon>
    </lineage>
</organism>
<dbReference type="InterPro" id="IPR010035">
    <property type="entry name" value="Thi_S"/>
</dbReference>
<sequence length="67" mass="7563">MIRLTVNGETMQLYNTDNLKQLLESLHLGQKRIAVEVNHEIIPKSLHQSTRIREGDQVEIVRAIGGG</sequence>
<dbReference type="InterPro" id="IPR012675">
    <property type="entry name" value="Beta-grasp_dom_sf"/>
</dbReference>
<evidence type="ECO:0000313" key="2">
    <source>
        <dbReference type="Proteomes" id="UP000595332"/>
    </source>
</evidence>
<dbReference type="InterPro" id="IPR016155">
    <property type="entry name" value="Mopterin_synth/thiamin_S_b"/>
</dbReference>
<dbReference type="PANTHER" id="PTHR34472">
    <property type="entry name" value="SULFUR CARRIER PROTEIN THIS"/>
    <property type="match status" value="1"/>
</dbReference>
<dbReference type="Proteomes" id="UP000595332">
    <property type="component" value="Chromosome"/>
</dbReference>
<dbReference type="Gene3D" id="3.10.20.30">
    <property type="match status" value="1"/>
</dbReference>
<dbReference type="CDD" id="cd00565">
    <property type="entry name" value="Ubl_ThiS"/>
    <property type="match status" value="1"/>
</dbReference>
<reference evidence="1 2" key="1">
    <citation type="journal article" date="2008" name="Int. J. Syst. Evol. Microbiol.">
        <title>Neptunomonas japonica sp. nov., an Osedax japonicus symbiont-like bacterium isolated from sediment adjacent to sperm whale carcasses off Kagoshima, Japan.</title>
        <authorList>
            <person name="Miyazaki M."/>
            <person name="Nogi Y."/>
            <person name="Fujiwara Y."/>
            <person name="Kawato M."/>
            <person name="Kubokawa K."/>
            <person name="Horikoshi K."/>
        </authorList>
    </citation>
    <scope>NUCLEOTIDE SEQUENCE [LARGE SCALE GENOMIC DNA]</scope>
    <source>
        <strain evidence="1 2">JAMM 1380</strain>
    </source>
</reference>